<dbReference type="EMBL" id="MU001670">
    <property type="protein sequence ID" value="KAF2461875.1"/>
    <property type="molecule type" value="Genomic_DNA"/>
</dbReference>
<keyword evidence="2" id="KW-0805">Transcription regulation</keyword>
<feature type="region of interest" description="Disordered" evidence="5">
    <location>
        <begin position="1"/>
        <end position="56"/>
    </location>
</feature>
<evidence type="ECO:0000256" key="5">
    <source>
        <dbReference type="SAM" id="MobiDB-lite"/>
    </source>
</evidence>
<dbReference type="PROSITE" id="PS00463">
    <property type="entry name" value="ZN2_CY6_FUNGAL_1"/>
    <property type="match status" value="1"/>
</dbReference>
<feature type="region of interest" description="Disordered" evidence="5">
    <location>
        <begin position="156"/>
        <end position="211"/>
    </location>
</feature>
<organism evidence="7 8">
    <name type="scientific">Lineolata rhizophorae</name>
    <dbReference type="NCBI Taxonomy" id="578093"/>
    <lineage>
        <taxon>Eukaryota</taxon>
        <taxon>Fungi</taxon>
        <taxon>Dikarya</taxon>
        <taxon>Ascomycota</taxon>
        <taxon>Pezizomycotina</taxon>
        <taxon>Dothideomycetes</taxon>
        <taxon>Dothideomycetes incertae sedis</taxon>
        <taxon>Lineolatales</taxon>
        <taxon>Lineolataceae</taxon>
        <taxon>Lineolata</taxon>
    </lineage>
</organism>
<dbReference type="GO" id="GO:0000978">
    <property type="term" value="F:RNA polymerase II cis-regulatory region sequence-specific DNA binding"/>
    <property type="evidence" value="ECO:0007669"/>
    <property type="project" value="TreeGrafter"/>
</dbReference>
<dbReference type="GO" id="GO:0000981">
    <property type="term" value="F:DNA-binding transcription factor activity, RNA polymerase II-specific"/>
    <property type="evidence" value="ECO:0007669"/>
    <property type="project" value="InterPro"/>
</dbReference>
<evidence type="ECO:0000313" key="8">
    <source>
        <dbReference type="Proteomes" id="UP000799766"/>
    </source>
</evidence>
<feature type="region of interest" description="Disordered" evidence="5">
    <location>
        <begin position="258"/>
        <end position="291"/>
    </location>
</feature>
<dbReference type="Pfam" id="PF04082">
    <property type="entry name" value="Fungal_trans"/>
    <property type="match status" value="1"/>
</dbReference>
<feature type="compositionally biased region" description="Basic residues" evidence="5">
    <location>
        <begin position="268"/>
        <end position="280"/>
    </location>
</feature>
<dbReference type="Pfam" id="PF00172">
    <property type="entry name" value="Zn_clus"/>
    <property type="match status" value="1"/>
</dbReference>
<evidence type="ECO:0000256" key="4">
    <source>
        <dbReference type="ARBA" id="ARBA00023242"/>
    </source>
</evidence>
<dbReference type="Gene3D" id="4.10.240.10">
    <property type="entry name" value="Zn(2)-C6 fungal-type DNA-binding domain"/>
    <property type="match status" value="1"/>
</dbReference>
<evidence type="ECO:0000256" key="3">
    <source>
        <dbReference type="ARBA" id="ARBA00023163"/>
    </source>
</evidence>
<dbReference type="GO" id="GO:0008270">
    <property type="term" value="F:zinc ion binding"/>
    <property type="evidence" value="ECO:0007669"/>
    <property type="project" value="InterPro"/>
</dbReference>
<gene>
    <name evidence="7" type="ORF">BDY21DRAFT_277859</name>
</gene>
<feature type="non-terminal residue" evidence="7">
    <location>
        <position position="735"/>
    </location>
</feature>
<dbReference type="CDD" id="cd00067">
    <property type="entry name" value="GAL4"/>
    <property type="match status" value="1"/>
</dbReference>
<dbReference type="SMART" id="SM00906">
    <property type="entry name" value="Fungal_trans"/>
    <property type="match status" value="1"/>
</dbReference>
<dbReference type="InterPro" id="IPR036864">
    <property type="entry name" value="Zn2-C6_fun-type_DNA-bd_sf"/>
</dbReference>
<keyword evidence="4" id="KW-0539">Nucleus</keyword>
<evidence type="ECO:0000313" key="7">
    <source>
        <dbReference type="EMBL" id="KAF2461875.1"/>
    </source>
</evidence>
<dbReference type="PANTHER" id="PTHR47424:SF5">
    <property type="entry name" value="ZN(II)2CYS6 TRANSCRIPTION FACTOR (EUROFUNG)"/>
    <property type="match status" value="1"/>
</dbReference>
<dbReference type="InterPro" id="IPR051127">
    <property type="entry name" value="Fungal_SecMet_Regulators"/>
</dbReference>
<dbReference type="GO" id="GO:0000435">
    <property type="term" value="P:positive regulation of transcription from RNA polymerase II promoter by galactose"/>
    <property type="evidence" value="ECO:0007669"/>
    <property type="project" value="TreeGrafter"/>
</dbReference>
<dbReference type="AlphaFoldDB" id="A0A6A6PD22"/>
<dbReference type="PROSITE" id="PS50048">
    <property type="entry name" value="ZN2_CY6_FUNGAL_2"/>
    <property type="match status" value="1"/>
</dbReference>
<keyword evidence="3" id="KW-0804">Transcription</keyword>
<dbReference type="InterPro" id="IPR001138">
    <property type="entry name" value="Zn2Cys6_DnaBD"/>
</dbReference>
<protein>
    <submittedName>
        <fullName evidence="7">Fungal-specific transcription factor domain-containing protein</fullName>
    </submittedName>
</protein>
<dbReference type="InterPro" id="IPR007219">
    <property type="entry name" value="XnlR_reg_dom"/>
</dbReference>
<sequence>MFHTFQSSISLRSPTDGEGPGGVGGAGPGGGGGGAGGGAGGAGKPGSSGRPAGSRRISTSNACVECRRRKIRCDGAQPCGQCQWYQHPEACGYAKPAQRVVPSRKLVDRLQAQVEALHKVLERVFPGRSPADVEALARLSREELLNLALSLPAAATQHQQQQQKQQSSVQSSTPMSEGAESLEALEQAPDQDPEWDEERRHKDKIQGISDDVNGLSMSVDRQSSYVGISSIQAALKVIVRVAPVARRYIVQSAAYDTALPSRSNSPRPRPRTRPRPHPHSHPQDDDVTALPPPAVEGQRLVDTYFDRVHPFFPMIDERAFRTSYLRGDRRRDRPWLTLANMVLALGSLAGSTSADAGHIVFFKRARRLVSLETFGSGNLEVLQALGVMAGYYMHYLNRPNEAHCIMGAVLRMATALGLHREYLESPAGGGGGGGGTNGADTMAVALNSHSHAVSSEMRRRTWWSLFCLDTWASTTTGRPSLGRMGEAITARPPGKMPERPSSPQGIEALKILPLIHFTSFCKIATRIQDRLAATPLLKFDELVALDAELVRWYDELPGLLRGGGGGGDDDDDANDDGKNNDDRDGDEAIPSFLRTPRAVMKWRYQNLRIVLHRPFVLATALRRTPLAQLAAEDRAAVAKCRALAGRAIAAIAAECAPELVAGWNGVWFAFQACMVPLLALFSDAQPAGGGSAAEEERARWSAQVETAVGFFERMADWSVAARKSRDAVAHLLEAS</sequence>
<dbReference type="PANTHER" id="PTHR47424">
    <property type="entry name" value="REGULATORY PROTEIN GAL4"/>
    <property type="match status" value="1"/>
</dbReference>
<feature type="region of interest" description="Disordered" evidence="5">
    <location>
        <begin position="563"/>
        <end position="589"/>
    </location>
</feature>
<dbReference type="SUPFAM" id="SSF57701">
    <property type="entry name" value="Zn2/Cys6 DNA-binding domain"/>
    <property type="match status" value="1"/>
</dbReference>
<dbReference type="GO" id="GO:0006351">
    <property type="term" value="P:DNA-templated transcription"/>
    <property type="evidence" value="ECO:0007669"/>
    <property type="project" value="InterPro"/>
</dbReference>
<dbReference type="GO" id="GO:0005634">
    <property type="term" value="C:nucleus"/>
    <property type="evidence" value="ECO:0007669"/>
    <property type="project" value="TreeGrafter"/>
</dbReference>
<feature type="compositionally biased region" description="Gly residues" evidence="5">
    <location>
        <begin position="18"/>
        <end position="46"/>
    </location>
</feature>
<keyword evidence="1" id="KW-0479">Metal-binding</keyword>
<name>A0A6A6PD22_9PEZI</name>
<dbReference type="OrthoDB" id="3362851at2759"/>
<evidence type="ECO:0000256" key="1">
    <source>
        <dbReference type="ARBA" id="ARBA00022723"/>
    </source>
</evidence>
<feature type="compositionally biased region" description="Low complexity" evidence="5">
    <location>
        <begin position="156"/>
        <end position="172"/>
    </location>
</feature>
<feature type="compositionally biased region" description="Polar residues" evidence="5">
    <location>
        <begin position="1"/>
        <end position="13"/>
    </location>
</feature>
<dbReference type="SMART" id="SM00066">
    <property type="entry name" value="GAL4"/>
    <property type="match status" value="1"/>
</dbReference>
<accession>A0A6A6PD22</accession>
<keyword evidence="8" id="KW-1185">Reference proteome</keyword>
<evidence type="ECO:0000259" key="6">
    <source>
        <dbReference type="PROSITE" id="PS50048"/>
    </source>
</evidence>
<evidence type="ECO:0000256" key="2">
    <source>
        <dbReference type="ARBA" id="ARBA00023015"/>
    </source>
</evidence>
<dbReference type="CDD" id="cd12148">
    <property type="entry name" value="fungal_TF_MHR"/>
    <property type="match status" value="1"/>
</dbReference>
<reference evidence="7" key="1">
    <citation type="journal article" date="2020" name="Stud. Mycol.">
        <title>101 Dothideomycetes genomes: a test case for predicting lifestyles and emergence of pathogens.</title>
        <authorList>
            <person name="Haridas S."/>
            <person name="Albert R."/>
            <person name="Binder M."/>
            <person name="Bloem J."/>
            <person name="Labutti K."/>
            <person name="Salamov A."/>
            <person name="Andreopoulos B."/>
            <person name="Baker S."/>
            <person name="Barry K."/>
            <person name="Bills G."/>
            <person name="Bluhm B."/>
            <person name="Cannon C."/>
            <person name="Castanera R."/>
            <person name="Culley D."/>
            <person name="Daum C."/>
            <person name="Ezra D."/>
            <person name="Gonzalez J."/>
            <person name="Henrissat B."/>
            <person name="Kuo A."/>
            <person name="Liang C."/>
            <person name="Lipzen A."/>
            <person name="Lutzoni F."/>
            <person name="Magnuson J."/>
            <person name="Mondo S."/>
            <person name="Nolan M."/>
            <person name="Ohm R."/>
            <person name="Pangilinan J."/>
            <person name="Park H.-J."/>
            <person name="Ramirez L."/>
            <person name="Alfaro M."/>
            <person name="Sun H."/>
            <person name="Tritt A."/>
            <person name="Yoshinaga Y."/>
            <person name="Zwiers L.-H."/>
            <person name="Turgeon B."/>
            <person name="Goodwin S."/>
            <person name="Spatafora J."/>
            <person name="Crous P."/>
            <person name="Grigoriev I."/>
        </authorList>
    </citation>
    <scope>NUCLEOTIDE SEQUENCE</scope>
    <source>
        <strain evidence="7">ATCC 16933</strain>
    </source>
</reference>
<feature type="domain" description="Zn(2)-C6 fungal-type" evidence="6">
    <location>
        <begin position="62"/>
        <end position="93"/>
    </location>
</feature>
<dbReference type="Proteomes" id="UP000799766">
    <property type="component" value="Unassembled WGS sequence"/>
</dbReference>
<proteinExistence type="predicted"/>